<dbReference type="Proteomes" id="UP000292547">
    <property type="component" value="Chromosome"/>
</dbReference>
<keyword evidence="1" id="KW-0812">Transmembrane</keyword>
<feature type="transmembrane region" description="Helical" evidence="1">
    <location>
        <begin position="94"/>
        <end position="115"/>
    </location>
</feature>
<dbReference type="AlphaFoldDB" id="A0A4P6U2J6"/>
<name>A0A4P6U2J6_STRSO</name>
<keyword evidence="1" id="KW-0472">Membrane</keyword>
<dbReference type="KEGG" id="sseo:D0Z67_25075"/>
<proteinExistence type="predicted"/>
<protein>
    <submittedName>
        <fullName evidence="2">Cytochrome C oxidase subunit I</fullName>
    </submittedName>
</protein>
<evidence type="ECO:0000256" key="1">
    <source>
        <dbReference type="SAM" id="Phobius"/>
    </source>
</evidence>
<organism evidence="2 3">
    <name type="scientific">Streptomyces seoulensis</name>
    <dbReference type="NCBI Taxonomy" id="73044"/>
    <lineage>
        <taxon>Bacteria</taxon>
        <taxon>Bacillati</taxon>
        <taxon>Actinomycetota</taxon>
        <taxon>Actinomycetes</taxon>
        <taxon>Kitasatosporales</taxon>
        <taxon>Streptomycetaceae</taxon>
        <taxon>Streptomyces</taxon>
    </lineage>
</organism>
<accession>A0A4P6U2J6</accession>
<keyword evidence="3" id="KW-1185">Reference proteome</keyword>
<evidence type="ECO:0000313" key="2">
    <source>
        <dbReference type="EMBL" id="QBJ93234.1"/>
    </source>
</evidence>
<keyword evidence="1" id="KW-1133">Transmembrane helix</keyword>
<sequence>MTRLPGQEAEGAGLGNEVEGYLLWQATIAVAEQRAREFTERMDWLTTAQREEIEQLHVSDSLRRAKQDLERVAARCRSLRGEYEERYRVLRLRCVGYTLGAAAGLTSAAAAALALSR</sequence>
<dbReference type="RefSeq" id="WP_031181506.1">
    <property type="nucleotide sequence ID" value="NZ_CP032229.1"/>
</dbReference>
<reference evidence="2 3" key="1">
    <citation type="submission" date="2018-08" db="EMBL/GenBank/DDBJ databases">
        <title>The complete genome sequence of Streptomyces seoulensis, a pioneer strain for nickel superoxide dismutase discovery.</title>
        <authorList>
            <person name="Shin J."/>
            <person name="Lee J.-S."/>
            <person name="Lee E.-J."/>
            <person name="Youn H.-D."/>
        </authorList>
    </citation>
    <scope>NUCLEOTIDE SEQUENCE [LARGE SCALE GENOMIC DNA]</scope>
    <source>
        <strain evidence="2 3">KCTC 9819</strain>
    </source>
</reference>
<dbReference type="OrthoDB" id="3855296at2"/>
<gene>
    <name evidence="2" type="ORF">D0Z67_25075</name>
</gene>
<evidence type="ECO:0000313" key="3">
    <source>
        <dbReference type="Proteomes" id="UP000292547"/>
    </source>
</evidence>
<dbReference type="GeneID" id="300102185"/>
<dbReference type="EMBL" id="CP032229">
    <property type="protein sequence ID" value="QBJ93234.1"/>
    <property type="molecule type" value="Genomic_DNA"/>
</dbReference>